<keyword evidence="2" id="KW-1185">Reference proteome</keyword>
<protein>
    <submittedName>
        <fullName evidence="1">Sigma-70 family RNA polymerase sigma factor</fullName>
    </submittedName>
</protein>
<organism evidence="1 2">
    <name type="scientific">Robertmurraya yapensis</name>
    <name type="common">ex Hitch et al 2024</name>
    <dbReference type="NCBI Taxonomy" id="3133160"/>
    <lineage>
        <taxon>Bacteria</taxon>
        <taxon>Bacillati</taxon>
        <taxon>Bacillota</taxon>
        <taxon>Bacilli</taxon>
        <taxon>Bacillales</taxon>
        <taxon>Bacillaceae</taxon>
        <taxon>Robertmurraya</taxon>
    </lineage>
</organism>
<reference evidence="1" key="1">
    <citation type="submission" date="2024-03" db="EMBL/GenBank/DDBJ databases">
        <title>Human intestinal bacterial collection.</title>
        <authorList>
            <person name="Pauvert C."/>
            <person name="Hitch T.C.A."/>
            <person name="Clavel T."/>
        </authorList>
    </citation>
    <scope>NUCLEOTIDE SEQUENCE</scope>
    <source>
        <strain evidence="1">CLA-AA-H227</strain>
    </source>
</reference>
<evidence type="ECO:0000313" key="1">
    <source>
        <dbReference type="EMBL" id="MEQ2525068.1"/>
    </source>
</evidence>
<accession>A0ACC6S5E2</accession>
<sequence>MNKEEREQLLNDAMEQHGDYLKHLIYTYVKDIQKTQDIIQDVFIKFYKNLDHFENRSSIKTYLYRIAVNECKNYLRSWHYRKMEVTEKIFMWKNQISIESEYIQREEKQNIAELVRKLSVRYREVIWLYYYLELSVTEIADVLNCSVNTVKTRLTRGRKIMRLTIEESEGEYEY</sequence>
<name>A0ACC6S5E2_9BACI</name>
<comment type="caution">
    <text evidence="1">The sequence shown here is derived from an EMBL/GenBank/DDBJ whole genome shotgun (WGS) entry which is preliminary data.</text>
</comment>
<proteinExistence type="predicted"/>
<gene>
    <name evidence="1" type="ORF">WMO40_00030</name>
</gene>
<dbReference type="Proteomes" id="UP001439875">
    <property type="component" value="Unassembled WGS sequence"/>
</dbReference>
<evidence type="ECO:0000313" key="2">
    <source>
        <dbReference type="Proteomes" id="UP001439875"/>
    </source>
</evidence>
<dbReference type="EMBL" id="JBBMEW010000001">
    <property type="protein sequence ID" value="MEQ2525068.1"/>
    <property type="molecule type" value="Genomic_DNA"/>
</dbReference>